<dbReference type="PANTHER" id="PTHR22893">
    <property type="entry name" value="NADH OXIDOREDUCTASE-RELATED"/>
    <property type="match status" value="1"/>
</dbReference>
<protein>
    <submittedName>
        <fullName evidence="5">N-ethylmaleimide reductase</fullName>
    </submittedName>
</protein>
<gene>
    <name evidence="5" type="ORF">SAMN05216215_1002141</name>
</gene>
<dbReference type="SUPFAM" id="SSF51395">
    <property type="entry name" value="FMN-linked oxidoreductases"/>
    <property type="match status" value="1"/>
</dbReference>
<reference evidence="6" key="1">
    <citation type="submission" date="2016-10" db="EMBL/GenBank/DDBJ databases">
        <authorList>
            <person name="Varghese N."/>
            <person name="Submissions S."/>
        </authorList>
    </citation>
    <scope>NUCLEOTIDE SEQUENCE [LARGE SCALE GENOMIC DNA]</scope>
    <source>
        <strain evidence="6">CGMCC 4.3530</strain>
    </source>
</reference>
<evidence type="ECO:0000313" key="6">
    <source>
        <dbReference type="Proteomes" id="UP000199529"/>
    </source>
</evidence>
<comment type="similarity">
    <text evidence="2">Belongs to the NADH:flavin oxidoreductase/NADH oxidase family.</text>
</comment>
<evidence type="ECO:0000256" key="3">
    <source>
        <dbReference type="ARBA" id="ARBA00023002"/>
    </source>
</evidence>
<comment type="cofactor">
    <cofactor evidence="1">
        <name>FMN</name>
        <dbReference type="ChEBI" id="CHEBI:58210"/>
    </cofactor>
</comment>
<dbReference type="InterPro" id="IPR001155">
    <property type="entry name" value="OxRdtase_FMN_N"/>
</dbReference>
<dbReference type="EMBL" id="FNOK01000002">
    <property type="protein sequence ID" value="SDW28039.1"/>
    <property type="molecule type" value="Genomic_DNA"/>
</dbReference>
<dbReference type="OrthoDB" id="3169239at2"/>
<dbReference type="Proteomes" id="UP000199529">
    <property type="component" value="Unassembled WGS sequence"/>
</dbReference>
<dbReference type="InterPro" id="IPR013785">
    <property type="entry name" value="Aldolase_TIM"/>
</dbReference>
<accession>A0A1H2SAL0</accession>
<dbReference type="STRING" id="418495.SAMN05216215_1002141"/>
<evidence type="ECO:0000259" key="4">
    <source>
        <dbReference type="Pfam" id="PF00724"/>
    </source>
</evidence>
<keyword evidence="3" id="KW-0560">Oxidoreductase</keyword>
<dbReference type="FunFam" id="3.20.20.70:FF:000059">
    <property type="entry name" value="N-ethylmaleimide reductase, FMN-linked"/>
    <property type="match status" value="1"/>
</dbReference>
<evidence type="ECO:0000256" key="1">
    <source>
        <dbReference type="ARBA" id="ARBA00001917"/>
    </source>
</evidence>
<feature type="domain" description="NADH:flavin oxidoreductase/NADH oxidase N-terminal" evidence="4">
    <location>
        <begin position="12"/>
        <end position="334"/>
    </location>
</feature>
<organism evidence="5 6">
    <name type="scientific">Saccharopolyspora shandongensis</name>
    <dbReference type="NCBI Taxonomy" id="418495"/>
    <lineage>
        <taxon>Bacteria</taxon>
        <taxon>Bacillati</taxon>
        <taxon>Actinomycetota</taxon>
        <taxon>Actinomycetes</taxon>
        <taxon>Pseudonocardiales</taxon>
        <taxon>Pseudonocardiaceae</taxon>
        <taxon>Saccharopolyspora</taxon>
    </lineage>
</organism>
<dbReference type="PANTHER" id="PTHR22893:SF91">
    <property type="entry name" value="NADPH DEHYDROGENASE 2-RELATED"/>
    <property type="match status" value="1"/>
</dbReference>
<dbReference type="GO" id="GO:0005829">
    <property type="term" value="C:cytosol"/>
    <property type="evidence" value="ECO:0007669"/>
    <property type="project" value="UniProtKB-ARBA"/>
</dbReference>
<keyword evidence="6" id="KW-1185">Reference proteome</keyword>
<dbReference type="InterPro" id="IPR045247">
    <property type="entry name" value="Oye-like"/>
</dbReference>
<dbReference type="GO" id="GO:0016628">
    <property type="term" value="F:oxidoreductase activity, acting on the CH-CH group of donors, NAD or NADP as acceptor"/>
    <property type="evidence" value="ECO:0007669"/>
    <property type="project" value="UniProtKB-ARBA"/>
</dbReference>
<proteinExistence type="inferred from homology"/>
<name>A0A1H2SAL0_9PSEU</name>
<evidence type="ECO:0000313" key="5">
    <source>
        <dbReference type="EMBL" id="SDW28039.1"/>
    </source>
</evidence>
<sequence length="365" mass="39025">MTTIETTGPLLQPYRGAHLSLPNRIAMAPMTRGRADDRTGVPAAITGDYYAQRAAAGLIVSEGIWPNGLGKGGPGIPGLVTDEQVAGWRQVTDAVHVSGGRIFAQLWHVGRMSHPRTLGELPVAPSARAVSGTIFTADGWLDHVTPRAMATAEVDATIRDFAAAARNAIRAGFDGVELHGANGYLIQQFLAENTNLRSDGYGGSRSGRLRLVVEAVEAVVAEVGADRVGLRISPDNPENDIAEQDPEGTYRALVDAIEPLGLAYLHIVERGNYPALADLRPRWPGTLIANFNGPEPTTQQAGERVLRSGLADVMSFGRLFISNPDLPRRFAGGHPLAPVNADHVYGGDDRGYTDYPAVEALFRRS</sequence>
<dbReference type="AlphaFoldDB" id="A0A1H2SAL0"/>
<dbReference type="Gene3D" id="3.20.20.70">
    <property type="entry name" value="Aldolase class I"/>
    <property type="match status" value="1"/>
</dbReference>
<evidence type="ECO:0000256" key="2">
    <source>
        <dbReference type="ARBA" id="ARBA00005979"/>
    </source>
</evidence>
<dbReference type="RefSeq" id="WP_093260778.1">
    <property type="nucleotide sequence ID" value="NZ_FNOK01000002.1"/>
</dbReference>
<dbReference type="GO" id="GO:0010181">
    <property type="term" value="F:FMN binding"/>
    <property type="evidence" value="ECO:0007669"/>
    <property type="project" value="InterPro"/>
</dbReference>
<dbReference type="CDD" id="cd02933">
    <property type="entry name" value="OYE_like_FMN"/>
    <property type="match status" value="1"/>
</dbReference>
<dbReference type="Pfam" id="PF00724">
    <property type="entry name" value="Oxidored_FMN"/>
    <property type="match status" value="1"/>
</dbReference>